<dbReference type="EMBL" id="OIVN01000384">
    <property type="protein sequence ID" value="SPC79376.1"/>
    <property type="molecule type" value="Genomic_DNA"/>
</dbReference>
<evidence type="ECO:0000259" key="2">
    <source>
        <dbReference type="Pfam" id="PF13966"/>
    </source>
</evidence>
<sequence length="695" mass="79133">MGSPLALDIGNEGSEDVGVPHLEFDLHKESPTHTAENIRSSVDNIKQHLREIDLELNASSNPLGSQGDNIADVPLLEMHDLGDPRNHVDQSPSRSYVDSVETNQRMIFQEIMTLKPSRGRPKLSSSREKKLPSGPRAQSRYGAKENKPVHTTNDLDVTGAKRDESWAELISTSESHQKKGKGVEGRIRNVLTLHNLVKVQEPKALFFMETKLDSRRMEVILDRLPWLCMGDFNEILFLAERTGEVIGSFRRMQDFNEVVNRCCLIDLGFCGAQFTWDNRRDGVAFVQKRLDPALATAAWLDCFNLCTVSHVPCSHSDHAPLLLQMDVSASYHCPKRRPRRFEEKWALHPECESIIQEMSNKWKIWQWVILSSFSNLCPTHISETALAVERIVTEDSNRRLLIPFSEDEVQVTLIQMHPSKALGPDVMSSFFFKIQYSILMDGVPKGFITLSRGIQQGDPLSPYLFLLCAEGLSTLLRQASRLGRLRGTQTSKGSPWVSHLFFADDSLLFGQASIMESRREGGYPQGATMAELGWPCITVNMELQWLWKKVWKLSIPGKVKHFLWRAHHESIPTSFNLYRRKICSSACYPISHQEDETTIHALWQCPLACNTWALAPKQVQKIPNQVQEFSDFMNWIFCNLPMEVVEDWAGVMWSIWNAWNKMVFEDHQLSLEIIYSGGSTLVRDFKQAKLSIGLQ</sequence>
<proteinExistence type="predicted"/>
<dbReference type="AlphaFoldDB" id="A0A2N9EKI3"/>
<dbReference type="InterPro" id="IPR026960">
    <property type="entry name" value="RVT-Znf"/>
</dbReference>
<protein>
    <recommendedName>
        <fullName evidence="2">Reverse transcriptase zinc-binding domain-containing protein</fullName>
    </recommendedName>
</protein>
<dbReference type="InterPro" id="IPR036691">
    <property type="entry name" value="Endo/exonu/phosph_ase_sf"/>
</dbReference>
<evidence type="ECO:0000256" key="1">
    <source>
        <dbReference type="SAM" id="MobiDB-lite"/>
    </source>
</evidence>
<dbReference type="PANTHER" id="PTHR33710">
    <property type="entry name" value="BNAC02G09200D PROTEIN"/>
    <property type="match status" value="1"/>
</dbReference>
<accession>A0A2N9EKI3</accession>
<dbReference type="Gene3D" id="3.60.10.10">
    <property type="entry name" value="Endonuclease/exonuclease/phosphatase"/>
    <property type="match status" value="1"/>
</dbReference>
<feature type="domain" description="Reverse transcriptase zinc-binding" evidence="2">
    <location>
        <begin position="534"/>
        <end position="612"/>
    </location>
</feature>
<dbReference type="PANTHER" id="PTHR33710:SF71">
    <property type="entry name" value="ENDONUCLEASE_EXONUCLEASE_PHOSPHATASE DOMAIN-CONTAINING PROTEIN"/>
    <property type="match status" value="1"/>
</dbReference>
<evidence type="ECO:0000313" key="3">
    <source>
        <dbReference type="EMBL" id="SPC79376.1"/>
    </source>
</evidence>
<dbReference type="SUPFAM" id="SSF56219">
    <property type="entry name" value="DNase I-like"/>
    <property type="match status" value="1"/>
</dbReference>
<reference evidence="3" key="1">
    <citation type="submission" date="2018-02" db="EMBL/GenBank/DDBJ databases">
        <authorList>
            <person name="Cohen D.B."/>
            <person name="Kent A.D."/>
        </authorList>
    </citation>
    <scope>NUCLEOTIDE SEQUENCE</scope>
</reference>
<gene>
    <name evidence="3" type="ORF">FSB_LOCUS7258</name>
</gene>
<name>A0A2N9EKI3_FAGSY</name>
<dbReference type="Pfam" id="PF13966">
    <property type="entry name" value="zf-RVT"/>
    <property type="match status" value="1"/>
</dbReference>
<organism evidence="3">
    <name type="scientific">Fagus sylvatica</name>
    <name type="common">Beechnut</name>
    <dbReference type="NCBI Taxonomy" id="28930"/>
    <lineage>
        <taxon>Eukaryota</taxon>
        <taxon>Viridiplantae</taxon>
        <taxon>Streptophyta</taxon>
        <taxon>Embryophyta</taxon>
        <taxon>Tracheophyta</taxon>
        <taxon>Spermatophyta</taxon>
        <taxon>Magnoliopsida</taxon>
        <taxon>eudicotyledons</taxon>
        <taxon>Gunneridae</taxon>
        <taxon>Pentapetalae</taxon>
        <taxon>rosids</taxon>
        <taxon>fabids</taxon>
        <taxon>Fagales</taxon>
        <taxon>Fagaceae</taxon>
        <taxon>Fagus</taxon>
    </lineage>
</organism>
<feature type="region of interest" description="Disordered" evidence="1">
    <location>
        <begin position="111"/>
        <end position="155"/>
    </location>
</feature>